<sequence length="156" mass="17658">MSFNPDSHEAKRCWVAAGDVEIHGQSFTPRRAAMAYFKIPPDEEIHENFLADIREGLEEVFDHPGSRAPFIPGYRNRDDAASRAKLLRDHGQESSNIILLRLRRPSVVYYRGFEKYAGKVSYRGAGLSSSTDEVYIICEAFTKSHVERVEPVEAPS</sequence>
<organism evidence="1 2">
    <name type="scientific">Fusarium oxysporum f. sp. cepae</name>
    <dbReference type="NCBI Taxonomy" id="396571"/>
    <lineage>
        <taxon>Eukaryota</taxon>
        <taxon>Fungi</taxon>
        <taxon>Dikarya</taxon>
        <taxon>Ascomycota</taxon>
        <taxon>Pezizomycotina</taxon>
        <taxon>Sordariomycetes</taxon>
        <taxon>Hypocreomycetidae</taxon>
        <taxon>Hypocreales</taxon>
        <taxon>Nectriaceae</taxon>
        <taxon>Fusarium</taxon>
        <taxon>Fusarium oxysporum species complex</taxon>
    </lineage>
</organism>
<name>A0A3L6MP24_FUSOX</name>
<dbReference type="EMBL" id="MRCU01000021">
    <property type="protein sequence ID" value="RKK06507.1"/>
    <property type="molecule type" value="Genomic_DNA"/>
</dbReference>
<protein>
    <submittedName>
        <fullName evidence="1">Uncharacterized protein</fullName>
    </submittedName>
</protein>
<reference evidence="1 2" key="1">
    <citation type="journal article" date="2018" name="Sci. Rep.">
        <title>Characterisation of pathogen-specific regions and novel effector candidates in Fusarium oxysporum f. sp. cepae.</title>
        <authorList>
            <person name="Armitage A.D."/>
            <person name="Taylor A."/>
            <person name="Sobczyk M.K."/>
            <person name="Baxter L."/>
            <person name="Greenfield B.P."/>
            <person name="Bates H.J."/>
            <person name="Wilson F."/>
            <person name="Jackson A.C."/>
            <person name="Ott S."/>
            <person name="Harrison R.J."/>
            <person name="Clarkson J.P."/>
        </authorList>
    </citation>
    <scope>NUCLEOTIDE SEQUENCE [LARGE SCALE GENOMIC DNA]</scope>
    <source>
        <strain evidence="1 2">FoC_Fus2</strain>
    </source>
</reference>
<comment type="caution">
    <text evidence="1">The sequence shown here is derived from an EMBL/GenBank/DDBJ whole genome shotgun (WGS) entry which is preliminary data.</text>
</comment>
<evidence type="ECO:0000313" key="2">
    <source>
        <dbReference type="Proteomes" id="UP000270866"/>
    </source>
</evidence>
<proteinExistence type="predicted"/>
<gene>
    <name evidence="1" type="ORF">BFJ65_g18704</name>
</gene>
<evidence type="ECO:0000313" key="1">
    <source>
        <dbReference type="EMBL" id="RKK06507.1"/>
    </source>
</evidence>
<dbReference type="Proteomes" id="UP000270866">
    <property type="component" value="Unassembled WGS sequence"/>
</dbReference>
<dbReference type="AlphaFoldDB" id="A0A3L6MP24"/>
<accession>A0A3L6MP24</accession>